<dbReference type="InterPro" id="IPR022121">
    <property type="entry name" value="Peptidase_M73_camelysin"/>
</dbReference>
<proteinExistence type="predicted"/>
<dbReference type="RefSeq" id="WP_006778647.1">
    <property type="nucleotide sequence ID" value="NZ_CP040506.1"/>
</dbReference>
<dbReference type="EMBL" id="ADLN01000005">
    <property type="protein sequence ID" value="EHI61299.1"/>
    <property type="molecule type" value="Genomic_DNA"/>
</dbReference>
<gene>
    <name evidence="3" type="ORF">HMPREF9473_00661</name>
</gene>
<sequence>MKKKVVLGVAVVALGALLAVGGTLAWFTDTETATNVITTGLVDINLTEAVPATPVGGSVEENENGGYSYAGITPGSVLEKKPEVALVNNSNDAWVRVQVEATADAADVDLTKMVYMKDKTVVEPELVDGKLYFYCPNVLSLGGTSTYVPFDEVSFPGADFGNEFANAKIDIVLTAEAIQSDNLGAETAQAAFAGQDIKPLETETAETSEANSQA</sequence>
<comment type="caution">
    <text evidence="3">The sequence shown here is derived from an EMBL/GenBank/DDBJ whole genome shotgun (WGS) entry which is preliminary data.</text>
</comment>
<accession>G5IAY4</accession>
<dbReference type="AlphaFoldDB" id="G5IAY4"/>
<feature type="compositionally biased region" description="Low complexity" evidence="1">
    <location>
        <begin position="205"/>
        <end position="214"/>
    </location>
</feature>
<dbReference type="NCBIfam" id="TIGR04088">
    <property type="entry name" value="cognate_SipW"/>
    <property type="match status" value="1"/>
</dbReference>
<dbReference type="HOGENOM" id="CLU_102868_2_0_9"/>
<organism evidence="3 4">
    <name type="scientific">Hungatella hathewayi WAL-18680</name>
    <dbReference type="NCBI Taxonomy" id="742737"/>
    <lineage>
        <taxon>Bacteria</taxon>
        <taxon>Bacillati</taxon>
        <taxon>Bacillota</taxon>
        <taxon>Clostridia</taxon>
        <taxon>Lachnospirales</taxon>
        <taxon>Lachnospiraceae</taxon>
        <taxon>Hungatella</taxon>
    </lineage>
</organism>
<feature type="region of interest" description="Disordered" evidence="1">
    <location>
        <begin position="195"/>
        <end position="214"/>
    </location>
</feature>
<evidence type="ECO:0000313" key="4">
    <source>
        <dbReference type="Proteomes" id="UP000005384"/>
    </source>
</evidence>
<dbReference type="Proteomes" id="UP000005384">
    <property type="component" value="Unassembled WGS sequence"/>
</dbReference>
<feature type="signal peptide" evidence="2">
    <location>
        <begin position="1"/>
        <end position="25"/>
    </location>
</feature>
<reference evidence="3 4" key="1">
    <citation type="submission" date="2011-08" db="EMBL/GenBank/DDBJ databases">
        <title>The Genome Sequence of Clostridium hathewayi WAL-18680.</title>
        <authorList>
            <consortium name="The Broad Institute Genome Sequencing Platform"/>
            <person name="Earl A."/>
            <person name="Ward D."/>
            <person name="Feldgarden M."/>
            <person name="Gevers D."/>
            <person name="Finegold S.M."/>
            <person name="Summanen P.H."/>
            <person name="Molitoris D.R."/>
            <person name="Song M."/>
            <person name="Daigneault M."/>
            <person name="Allen-Vercoe E."/>
            <person name="Young S.K."/>
            <person name="Zeng Q."/>
            <person name="Gargeya S."/>
            <person name="Fitzgerald M."/>
            <person name="Haas B."/>
            <person name="Abouelleil A."/>
            <person name="Alvarado L."/>
            <person name="Arachchi H.M."/>
            <person name="Berlin A."/>
            <person name="Brown A."/>
            <person name="Chapman S.B."/>
            <person name="Chen Z."/>
            <person name="Dunbar C."/>
            <person name="Freedman E."/>
            <person name="Gearin G."/>
            <person name="Gellesch M."/>
            <person name="Goldberg J."/>
            <person name="Griggs A."/>
            <person name="Gujja S."/>
            <person name="Heiman D."/>
            <person name="Howarth C."/>
            <person name="Larson L."/>
            <person name="Lui A."/>
            <person name="MacDonald P.J.P."/>
            <person name="Montmayeur A."/>
            <person name="Murphy C."/>
            <person name="Neiman D."/>
            <person name="Pearson M."/>
            <person name="Priest M."/>
            <person name="Roberts A."/>
            <person name="Saif S."/>
            <person name="Shea T."/>
            <person name="Shenoy N."/>
            <person name="Sisk P."/>
            <person name="Stolte C."/>
            <person name="Sykes S."/>
            <person name="Wortman J."/>
            <person name="Nusbaum C."/>
            <person name="Birren B."/>
        </authorList>
    </citation>
    <scope>NUCLEOTIDE SEQUENCE [LARGE SCALE GENOMIC DNA]</scope>
    <source>
        <strain evidence="3 4">WAL-18680</strain>
    </source>
</reference>
<name>G5IAY4_9FIRM</name>
<feature type="chain" id="PRO_5003478613" description="SipW-cognate class signal peptide" evidence="2">
    <location>
        <begin position="26"/>
        <end position="214"/>
    </location>
</feature>
<dbReference type="InterPro" id="IPR023833">
    <property type="entry name" value="Signal_pept_SipW-depend-type"/>
</dbReference>
<evidence type="ECO:0000313" key="3">
    <source>
        <dbReference type="EMBL" id="EHI61299.1"/>
    </source>
</evidence>
<keyword evidence="2" id="KW-0732">Signal</keyword>
<protein>
    <recommendedName>
        <fullName evidence="5">SipW-cognate class signal peptide</fullName>
    </recommendedName>
</protein>
<keyword evidence="4" id="KW-1185">Reference proteome</keyword>
<evidence type="ECO:0008006" key="5">
    <source>
        <dbReference type="Google" id="ProtNLM"/>
    </source>
</evidence>
<evidence type="ECO:0000256" key="1">
    <source>
        <dbReference type="SAM" id="MobiDB-lite"/>
    </source>
</evidence>
<evidence type="ECO:0000256" key="2">
    <source>
        <dbReference type="SAM" id="SignalP"/>
    </source>
</evidence>
<dbReference type="Pfam" id="PF12389">
    <property type="entry name" value="Peptidase_M73"/>
    <property type="match status" value="1"/>
</dbReference>
<dbReference type="PATRIC" id="fig|742737.3.peg.660"/>